<reference evidence="1" key="1">
    <citation type="submission" date="2019-11" db="EMBL/GenBank/DDBJ databases">
        <title>Nori genome reveals adaptations in red seaweeds to the harsh intertidal environment.</title>
        <authorList>
            <person name="Wang D."/>
            <person name="Mao Y."/>
        </authorList>
    </citation>
    <scope>NUCLEOTIDE SEQUENCE</scope>
    <source>
        <tissue evidence="1">Gametophyte</tissue>
    </source>
</reference>
<keyword evidence="2" id="KW-1185">Reference proteome</keyword>
<evidence type="ECO:0000313" key="1">
    <source>
        <dbReference type="EMBL" id="KAK1859528.1"/>
    </source>
</evidence>
<protein>
    <submittedName>
        <fullName evidence="1">Uncharacterized protein</fullName>
    </submittedName>
</protein>
<gene>
    <name evidence="1" type="ORF">I4F81_002123</name>
</gene>
<dbReference type="Proteomes" id="UP000798662">
    <property type="component" value="Chromosome 1"/>
</dbReference>
<proteinExistence type="predicted"/>
<evidence type="ECO:0000313" key="2">
    <source>
        <dbReference type="Proteomes" id="UP000798662"/>
    </source>
</evidence>
<dbReference type="EMBL" id="CM020618">
    <property type="protein sequence ID" value="KAK1859528.1"/>
    <property type="molecule type" value="Genomic_DNA"/>
</dbReference>
<organism evidence="1 2">
    <name type="scientific">Pyropia yezoensis</name>
    <name type="common">Susabi-nori</name>
    <name type="synonym">Porphyra yezoensis</name>
    <dbReference type="NCBI Taxonomy" id="2788"/>
    <lineage>
        <taxon>Eukaryota</taxon>
        <taxon>Rhodophyta</taxon>
        <taxon>Bangiophyceae</taxon>
        <taxon>Bangiales</taxon>
        <taxon>Bangiaceae</taxon>
        <taxon>Pyropia</taxon>
    </lineage>
</organism>
<sequence length="257" mass="26231">MGRGGAHDVESDYGDTAPRSNKAGAFFGALHTLFAVLTIACGIALIVTGGWAIANQNDAAYSDLKWSGSLLAANVYLGIVSVVVGVALIVLAILGMLAIGQGCCSIFAAIIYFLAMLVLVAATALTASVLLLVAAGGGPGSNTRSFVSDVWQETVVSEPQAACELEREFRCRGFFDNDCVGCSSAAAAAGTCTAEQRRVCANCTSVPSSGDFATVGCYDELLSRMQRVARPVGIAAAIAAGVGGIGLFVFLVARCTV</sequence>
<accession>A0ACC3BPJ5</accession>
<comment type="caution">
    <text evidence="1">The sequence shown here is derived from an EMBL/GenBank/DDBJ whole genome shotgun (WGS) entry which is preliminary data.</text>
</comment>
<name>A0ACC3BPJ5_PYRYE</name>